<dbReference type="EMBL" id="JACJTB010000006">
    <property type="protein sequence ID" value="MBD2594236.1"/>
    <property type="molecule type" value="Genomic_DNA"/>
</dbReference>
<keyword evidence="2" id="KW-1185">Reference proteome</keyword>
<name>A0ABR8FTT5_9NOSO</name>
<dbReference type="RefSeq" id="WP_190967130.1">
    <property type="nucleotide sequence ID" value="NZ_JACJTB010000006.1"/>
</dbReference>
<evidence type="ECO:0000313" key="2">
    <source>
        <dbReference type="Proteomes" id="UP000603457"/>
    </source>
</evidence>
<organism evidence="1 2">
    <name type="scientific">Nostoc spongiaeforme FACHB-130</name>
    <dbReference type="NCBI Taxonomy" id="1357510"/>
    <lineage>
        <taxon>Bacteria</taxon>
        <taxon>Bacillati</taxon>
        <taxon>Cyanobacteriota</taxon>
        <taxon>Cyanophyceae</taxon>
        <taxon>Nostocales</taxon>
        <taxon>Nostocaceae</taxon>
        <taxon>Nostoc</taxon>
    </lineage>
</organism>
<reference evidence="1 2" key="1">
    <citation type="journal article" date="2020" name="ISME J.">
        <title>Comparative genomics reveals insights into cyanobacterial evolution and habitat adaptation.</title>
        <authorList>
            <person name="Chen M.Y."/>
            <person name="Teng W.K."/>
            <person name="Zhao L."/>
            <person name="Hu C.X."/>
            <person name="Zhou Y.K."/>
            <person name="Han B.P."/>
            <person name="Song L.R."/>
            <person name="Shu W.S."/>
        </authorList>
    </citation>
    <scope>NUCLEOTIDE SEQUENCE [LARGE SCALE GENOMIC DNA]</scope>
    <source>
        <strain evidence="1 2">FACHB-130</strain>
    </source>
</reference>
<protein>
    <submittedName>
        <fullName evidence="1">DUF4279 domain-containing protein</fullName>
    </submittedName>
</protein>
<dbReference type="InterPro" id="IPR025459">
    <property type="entry name" value="DUF4279"/>
</dbReference>
<dbReference type="Proteomes" id="UP000603457">
    <property type="component" value="Unassembled WGS sequence"/>
</dbReference>
<dbReference type="Pfam" id="PF14106">
    <property type="entry name" value="DUF4279"/>
    <property type="match status" value="1"/>
</dbReference>
<evidence type="ECO:0000313" key="1">
    <source>
        <dbReference type="EMBL" id="MBD2594236.1"/>
    </source>
</evidence>
<proteinExistence type="predicted"/>
<comment type="caution">
    <text evidence="1">The sequence shown here is derived from an EMBL/GenBank/DDBJ whole genome shotgun (WGS) entry which is preliminary data.</text>
</comment>
<gene>
    <name evidence="1" type="ORF">H6G74_07820</name>
</gene>
<accession>A0ABR8FTT5</accession>
<sequence>MDNLEYSLVGAIAALKAIIKLGFNRMENLLILGGSVDKTSVCLGVYGEELNPDNISKLLSCQPTQAHHRGARQDSNPKYAPYKKGAWLLKLKGSAPITAEELIIDLLSRVSTNSILWQELSAIYDAQVRIAIHMKGWNKGFNLTAQTVQRISELGASMVFDIYAYGNEEDIE</sequence>